<comment type="similarity">
    <text evidence="1">Belongs to the P-Pant transferase superfamily. Gsp/Sfp/HetI/AcpT family.</text>
</comment>
<dbReference type="OrthoDB" id="9808281at2"/>
<organism evidence="4 5">
    <name type="scientific">Marilutibacter alkalisoli</name>
    <dbReference type="NCBI Taxonomy" id="2591633"/>
    <lineage>
        <taxon>Bacteria</taxon>
        <taxon>Pseudomonadati</taxon>
        <taxon>Pseudomonadota</taxon>
        <taxon>Gammaproteobacteria</taxon>
        <taxon>Lysobacterales</taxon>
        <taxon>Lysobacteraceae</taxon>
        <taxon>Marilutibacter</taxon>
    </lineage>
</organism>
<dbReference type="Pfam" id="PF01648">
    <property type="entry name" value="ACPS"/>
    <property type="match status" value="1"/>
</dbReference>
<dbReference type="Gene3D" id="3.90.470.20">
    <property type="entry name" value="4'-phosphopantetheinyl transferase domain"/>
    <property type="match status" value="2"/>
</dbReference>
<feature type="domain" description="4'-phosphopantetheinyl transferase" evidence="3">
    <location>
        <begin position="165"/>
        <end position="232"/>
    </location>
</feature>
<protein>
    <submittedName>
        <fullName evidence="4">4'-phosphopantetheinyl transferase superfamily protein</fullName>
    </submittedName>
</protein>
<keyword evidence="5" id="KW-1185">Reference proteome</keyword>
<dbReference type="GO" id="GO:0005829">
    <property type="term" value="C:cytosol"/>
    <property type="evidence" value="ECO:0007669"/>
    <property type="project" value="TreeGrafter"/>
</dbReference>
<gene>
    <name evidence="4" type="ORF">FKV23_06245</name>
</gene>
<dbReference type="InterPro" id="IPR050559">
    <property type="entry name" value="P-Pant_transferase_sf"/>
</dbReference>
<name>A0A514BQS1_9GAMM</name>
<dbReference type="KEGG" id="lyj:FKV23_06245"/>
<dbReference type="PANTHER" id="PTHR12215:SF10">
    <property type="entry name" value="L-AMINOADIPATE-SEMIALDEHYDE DEHYDROGENASE-PHOSPHOPANTETHEINYL TRANSFERASE"/>
    <property type="match status" value="1"/>
</dbReference>
<dbReference type="GO" id="GO:0000287">
    <property type="term" value="F:magnesium ion binding"/>
    <property type="evidence" value="ECO:0007669"/>
    <property type="project" value="InterPro"/>
</dbReference>
<evidence type="ECO:0000313" key="4">
    <source>
        <dbReference type="EMBL" id="QDH69738.1"/>
    </source>
</evidence>
<dbReference type="GO" id="GO:0008897">
    <property type="term" value="F:holo-[acyl-carrier-protein] synthase activity"/>
    <property type="evidence" value="ECO:0007669"/>
    <property type="project" value="InterPro"/>
</dbReference>
<dbReference type="EMBL" id="CP041242">
    <property type="protein sequence ID" value="QDH69738.1"/>
    <property type="molecule type" value="Genomic_DNA"/>
</dbReference>
<dbReference type="AlphaFoldDB" id="A0A514BQS1"/>
<reference evidence="4 5" key="1">
    <citation type="submission" date="2019-06" db="EMBL/GenBank/DDBJ databases">
        <title>Lysobacter alkalisoli sp. nov. isolated from saline-alkali soil.</title>
        <authorList>
            <person name="Sun J.-Q."/>
            <person name="Xu L."/>
        </authorList>
    </citation>
    <scope>NUCLEOTIDE SEQUENCE [LARGE SCALE GENOMIC DNA]</scope>
    <source>
        <strain evidence="4 5">SJ-36</strain>
    </source>
</reference>
<dbReference type="PANTHER" id="PTHR12215">
    <property type="entry name" value="PHOSPHOPANTETHEINE TRANSFERASE"/>
    <property type="match status" value="1"/>
</dbReference>
<sequence length="293" mass="31608">MAVPAALFVGSQKDRSDASDAIASDAMPTTSLAFEISPPAGRKLHAAFEHAMKGAFGPAGRVPVTSVAVFRLEHWARWLDACESLLSASESARAARQRRPGFAAMLRMAYALHRLVLGYWMGVAPEKVPLWRDSRGCPRVGMDGWHTSLSHADGRVAVAVSRLGPVGVDIELRGKAGLMPELAERVCTPLEKLMIESLPEHARALALLRLWVRKEALLKAAGVGLAEPMERTHAPEADWLRLPAGDARVRIEMCDVLPECVVAVAHGDDDPCLAAFPVAARAGRLALDRRPDA</sequence>
<dbReference type="InterPro" id="IPR037143">
    <property type="entry name" value="4-PPantetheinyl_Trfase_dom_sf"/>
</dbReference>
<dbReference type="Proteomes" id="UP000317199">
    <property type="component" value="Chromosome"/>
</dbReference>
<evidence type="ECO:0000313" key="5">
    <source>
        <dbReference type="Proteomes" id="UP000317199"/>
    </source>
</evidence>
<dbReference type="SUPFAM" id="SSF56214">
    <property type="entry name" value="4'-phosphopantetheinyl transferase"/>
    <property type="match status" value="2"/>
</dbReference>
<evidence type="ECO:0000259" key="3">
    <source>
        <dbReference type="Pfam" id="PF01648"/>
    </source>
</evidence>
<accession>A0A514BQS1</accession>
<evidence type="ECO:0000256" key="1">
    <source>
        <dbReference type="ARBA" id="ARBA00010990"/>
    </source>
</evidence>
<keyword evidence="2 4" id="KW-0808">Transferase</keyword>
<evidence type="ECO:0000256" key="2">
    <source>
        <dbReference type="ARBA" id="ARBA00022679"/>
    </source>
</evidence>
<dbReference type="GO" id="GO:0019878">
    <property type="term" value="P:lysine biosynthetic process via aminoadipic acid"/>
    <property type="evidence" value="ECO:0007669"/>
    <property type="project" value="TreeGrafter"/>
</dbReference>
<dbReference type="InterPro" id="IPR008278">
    <property type="entry name" value="4-PPantetheinyl_Trfase_dom"/>
</dbReference>
<proteinExistence type="inferred from homology"/>